<dbReference type="AlphaFoldDB" id="A0A3P7PJ32"/>
<sequence length="81" mass="9076">MSIFEIARNLKTTIALWLLWRRIFVFKPIHMMFPGAVANTELQQAAADKVKNDVGTFVLFGLLIEAVAFTASYFGIEGVLL</sequence>
<dbReference type="EMBL" id="UYRV01104678">
    <property type="protein sequence ID" value="VDN19889.1"/>
    <property type="molecule type" value="Genomic_DNA"/>
</dbReference>
<organism evidence="2 3">
    <name type="scientific">Cylicostephanus goldi</name>
    <name type="common">Nematode worm</name>
    <dbReference type="NCBI Taxonomy" id="71465"/>
    <lineage>
        <taxon>Eukaryota</taxon>
        <taxon>Metazoa</taxon>
        <taxon>Ecdysozoa</taxon>
        <taxon>Nematoda</taxon>
        <taxon>Chromadorea</taxon>
        <taxon>Rhabditida</taxon>
        <taxon>Rhabditina</taxon>
        <taxon>Rhabditomorpha</taxon>
        <taxon>Strongyloidea</taxon>
        <taxon>Strongylidae</taxon>
        <taxon>Cylicostephanus</taxon>
    </lineage>
</organism>
<keyword evidence="3" id="KW-1185">Reference proteome</keyword>
<evidence type="ECO:0000313" key="3">
    <source>
        <dbReference type="Proteomes" id="UP000271889"/>
    </source>
</evidence>
<evidence type="ECO:0000256" key="1">
    <source>
        <dbReference type="SAM" id="Phobius"/>
    </source>
</evidence>
<gene>
    <name evidence="2" type="ORF">CGOC_LOCUS8684</name>
</gene>
<reference evidence="2 3" key="1">
    <citation type="submission" date="2018-11" db="EMBL/GenBank/DDBJ databases">
        <authorList>
            <consortium name="Pathogen Informatics"/>
        </authorList>
    </citation>
    <scope>NUCLEOTIDE SEQUENCE [LARGE SCALE GENOMIC DNA]</scope>
</reference>
<keyword evidence="1" id="KW-0812">Transmembrane</keyword>
<name>A0A3P7PJ32_CYLGO</name>
<dbReference type="Proteomes" id="UP000271889">
    <property type="component" value="Unassembled WGS sequence"/>
</dbReference>
<proteinExistence type="predicted"/>
<keyword evidence="1" id="KW-1133">Transmembrane helix</keyword>
<evidence type="ECO:0000313" key="2">
    <source>
        <dbReference type="EMBL" id="VDN19889.1"/>
    </source>
</evidence>
<keyword evidence="1" id="KW-0472">Membrane</keyword>
<dbReference type="OrthoDB" id="5776014at2759"/>
<accession>A0A3P7PJ32</accession>
<protein>
    <submittedName>
        <fullName evidence="2">Uncharacterized protein</fullName>
    </submittedName>
</protein>
<feature type="transmembrane region" description="Helical" evidence="1">
    <location>
        <begin position="57"/>
        <end position="76"/>
    </location>
</feature>